<dbReference type="InterPro" id="IPR036249">
    <property type="entry name" value="Thioredoxin-like_sf"/>
</dbReference>
<name>C2FXM6_SPHSI</name>
<feature type="domain" description="Thioredoxin" evidence="8">
    <location>
        <begin position="240"/>
        <end position="382"/>
    </location>
</feature>
<dbReference type="Gene3D" id="3.40.30.10">
    <property type="entry name" value="Glutaredoxin"/>
    <property type="match status" value="1"/>
</dbReference>
<dbReference type="GO" id="GO:0004601">
    <property type="term" value="F:peroxidase activity"/>
    <property type="evidence" value="ECO:0007669"/>
    <property type="project" value="UniProtKB-KW"/>
</dbReference>
<dbReference type="InterPro" id="IPR017937">
    <property type="entry name" value="Thioredoxin_CS"/>
</dbReference>
<dbReference type="GO" id="GO:0006979">
    <property type="term" value="P:response to oxidative stress"/>
    <property type="evidence" value="ECO:0007669"/>
    <property type="project" value="InterPro"/>
</dbReference>
<dbReference type="InterPro" id="IPR000889">
    <property type="entry name" value="Glutathione_peroxidase"/>
</dbReference>
<dbReference type="InterPro" id="IPR000866">
    <property type="entry name" value="AhpC/TSA"/>
</dbReference>
<evidence type="ECO:0000256" key="2">
    <source>
        <dbReference type="ARBA" id="ARBA00006926"/>
    </source>
</evidence>
<protein>
    <submittedName>
        <fullName evidence="9">Antioxidant, AhpC/TSA family</fullName>
        <ecNumber evidence="9">1.11.1.15</ecNumber>
    </submittedName>
</protein>
<dbReference type="PROSITE" id="PS00194">
    <property type="entry name" value="THIOREDOXIN_1"/>
    <property type="match status" value="1"/>
</dbReference>
<gene>
    <name evidence="9" type="ORF">HMPREF0765_2082</name>
</gene>
<sequence>MIVILRLFLFTLICFGLFPVLDYSQEYNKFTIKGIVDTVPFASYFISYYKNGVEIKDTITLDVNRKFKFTGNITEPSLLFMSIENKYDSTIVGPFTCYTLWVEPRKTILFKGKTGWLVKGKSGLTLSSVDKQSDVINSETEILDRRYNDYSDKALKEWKSRTNESLTDFVVSQIYDSVSSDFIKKNKNLYYSLHLLYTKSRKTNPDHRFINEQLANFDDSLLNTYTGREIRKRLESVKNLSLGQVFPSFEQQDTSGNIISLTDYRGKYVLVEFWASWCGPCRKEYPSLKASYQKYKDLGFEIIGVSLDHSREAWLKAIREDKLDWIHVSDLKGLRNAVAKQYFVESIPDSFLIDPEGKIIARELTGEQLQKKLKDIFYTENKYKE</sequence>
<evidence type="ECO:0000256" key="7">
    <source>
        <dbReference type="ARBA" id="ARBA00023284"/>
    </source>
</evidence>
<dbReference type="Pfam" id="PF00578">
    <property type="entry name" value="AhpC-TSA"/>
    <property type="match status" value="1"/>
</dbReference>
<dbReference type="PANTHER" id="PTHR42852">
    <property type="entry name" value="THIOL:DISULFIDE INTERCHANGE PROTEIN DSBE"/>
    <property type="match status" value="1"/>
</dbReference>
<keyword evidence="4" id="KW-0201">Cytochrome c-type biogenesis</keyword>
<keyword evidence="5 9" id="KW-0560">Oxidoreductase</keyword>
<dbReference type="AlphaFoldDB" id="C2FXM6"/>
<dbReference type="EC" id="1.11.1.15" evidence="9"/>
<dbReference type="PROSITE" id="PS51355">
    <property type="entry name" value="GLUTATHIONE_PEROXID_3"/>
    <property type="match status" value="1"/>
</dbReference>
<evidence type="ECO:0000256" key="6">
    <source>
        <dbReference type="ARBA" id="ARBA00023157"/>
    </source>
</evidence>
<dbReference type="Proteomes" id="UP000006241">
    <property type="component" value="Unassembled WGS sequence"/>
</dbReference>
<evidence type="ECO:0000313" key="9">
    <source>
        <dbReference type="EMBL" id="EEI92467.1"/>
    </source>
</evidence>
<organism evidence="9 10">
    <name type="scientific">Sphingobacterium spiritivorum ATCC 33300</name>
    <dbReference type="NCBI Taxonomy" id="525372"/>
    <lineage>
        <taxon>Bacteria</taxon>
        <taxon>Pseudomonadati</taxon>
        <taxon>Bacteroidota</taxon>
        <taxon>Sphingobacteriia</taxon>
        <taxon>Sphingobacteriales</taxon>
        <taxon>Sphingobacteriaceae</taxon>
        <taxon>Sphingobacterium</taxon>
    </lineage>
</organism>
<reference evidence="9 10" key="1">
    <citation type="submission" date="2009-01" db="EMBL/GenBank/DDBJ databases">
        <authorList>
            <person name="Qin X."/>
            <person name="Bachman B."/>
            <person name="Battles P."/>
            <person name="Bell A."/>
            <person name="Bess C."/>
            <person name="Bickham C."/>
            <person name="Chaboub L."/>
            <person name="Chen D."/>
            <person name="Coyle M."/>
            <person name="Deiros D.R."/>
            <person name="Dinh H."/>
            <person name="Forbes L."/>
            <person name="Fowler G."/>
            <person name="Francisco L."/>
            <person name="Fu Q."/>
            <person name="Gubbala S."/>
            <person name="Hale W."/>
            <person name="Han Y."/>
            <person name="Hemphill L."/>
            <person name="Highlander S.K."/>
            <person name="Hirani K."/>
            <person name="Hogues M."/>
            <person name="Jackson L."/>
            <person name="Jakkamsetti A."/>
            <person name="Javaid M."/>
            <person name="Jiang H."/>
            <person name="Korchina V."/>
            <person name="Kovar C."/>
            <person name="Lara F."/>
            <person name="Lee S."/>
            <person name="Mata R."/>
            <person name="Mathew T."/>
            <person name="Moen C."/>
            <person name="Morales K."/>
            <person name="Munidasa M."/>
            <person name="Nazareth L."/>
            <person name="Ngo R."/>
            <person name="Nguyen L."/>
            <person name="Okwuonu G."/>
            <person name="Ongeri F."/>
            <person name="Patil S."/>
            <person name="Petrosino J."/>
            <person name="Pham C."/>
            <person name="Pham P."/>
            <person name="Pu L.-L."/>
            <person name="Puazo M."/>
            <person name="Raj R."/>
            <person name="Reid J."/>
            <person name="Rouhana J."/>
            <person name="Saada N."/>
            <person name="Shang Y."/>
            <person name="Simmons D."/>
            <person name="Thornton R."/>
            <person name="Warren J."/>
            <person name="Weissenberger G."/>
            <person name="Zhang J."/>
            <person name="Zhang L."/>
            <person name="Zhou C."/>
            <person name="Zhu D."/>
            <person name="Muzny D."/>
            <person name="Worley K."/>
            <person name="Gibbs R."/>
        </authorList>
    </citation>
    <scope>NUCLEOTIDE SEQUENCE [LARGE SCALE GENOMIC DNA]</scope>
    <source>
        <strain evidence="9 10">ATCC 33300</strain>
    </source>
</reference>
<dbReference type="RefSeq" id="WP_003010273.1">
    <property type="nucleotide sequence ID" value="NZ_GG668633.1"/>
</dbReference>
<dbReference type="EMBL" id="ACHB01000048">
    <property type="protein sequence ID" value="EEI92467.1"/>
    <property type="molecule type" value="Genomic_DNA"/>
</dbReference>
<evidence type="ECO:0000256" key="3">
    <source>
        <dbReference type="ARBA" id="ARBA00022559"/>
    </source>
</evidence>
<comment type="subcellular location">
    <subcellularLocation>
        <location evidence="1">Cell envelope</location>
    </subcellularLocation>
</comment>
<comment type="caution">
    <text evidence="9">The sequence shown here is derived from an EMBL/GenBank/DDBJ whole genome shotgun (WGS) entry which is preliminary data.</text>
</comment>
<dbReference type="PROSITE" id="PS51352">
    <property type="entry name" value="THIOREDOXIN_2"/>
    <property type="match status" value="1"/>
</dbReference>
<evidence type="ECO:0000256" key="5">
    <source>
        <dbReference type="ARBA" id="ARBA00023002"/>
    </source>
</evidence>
<evidence type="ECO:0000259" key="8">
    <source>
        <dbReference type="PROSITE" id="PS51352"/>
    </source>
</evidence>
<dbReference type="SUPFAM" id="SSF52833">
    <property type="entry name" value="Thioredoxin-like"/>
    <property type="match status" value="1"/>
</dbReference>
<accession>C2FXM6</accession>
<dbReference type="GO" id="GO:0017004">
    <property type="term" value="P:cytochrome complex assembly"/>
    <property type="evidence" value="ECO:0007669"/>
    <property type="project" value="UniProtKB-KW"/>
</dbReference>
<dbReference type="PANTHER" id="PTHR42852:SF6">
    <property type="entry name" value="THIOL:DISULFIDE INTERCHANGE PROTEIN DSBE"/>
    <property type="match status" value="1"/>
</dbReference>
<evidence type="ECO:0000256" key="1">
    <source>
        <dbReference type="ARBA" id="ARBA00004196"/>
    </source>
</evidence>
<dbReference type="Pfam" id="PF14289">
    <property type="entry name" value="DUF4369"/>
    <property type="match status" value="1"/>
</dbReference>
<keyword evidence="7" id="KW-0676">Redox-active center</keyword>
<comment type="similarity">
    <text evidence="2">Belongs to the glutathione peroxidase family.</text>
</comment>
<evidence type="ECO:0000256" key="4">
    <source>
        <dbReference type="ARBA" id="ARBA00022748"/>
    </source>
</evidence>
<keyword evidence="6" id="KW-1015">Disulfide bond</keyword>
<dbReference type="InterPro" id="IPR025380">
    <property type="entry name" value="DUF4369"/>
</dbReference>
<dbReference type="InterPro" id="IPR050553">
    <property type="entry name" value="Thioredoxin_ResA/DsbE_sf"/>
</dbReference>
<keyword evidence="3 9" id="KW-0575">Peroxidase</keyword>
<evidence type="ECO:0000313" key="10">
    <source>
        <dbReference type="Proteomes" id="UP000006241"/>
    </source>
</evidence>
<dbReference type="HOGENOM" id="CLU_042529_1_0_10"/>
<proteinExistence type="inferred from homology"/>
<dbReference type="InterPro" id="IPR013766">
    <property type="entry name" value="Thioredoxin_domain"/>
</dbReference>
<dbReference type="GO" id="GO:0030313">
    <property type="term" value="C:cell envelope"/>
    <property type="evidence" value="ECO:0007669"/>
    <property type="project" value="UniProtKB-SubCell"/>
</dbReference>
<dbReference type="CDD" id="cd02966">
    <property type="entry name" value="TlpA_like_family"/>
    <property type="match status" value="1"/>
</dbReference>